<protein>
    <submittedName>
        <fullName evidence="1">Uncharacterized protein</fullName>
    </submittedName>
</protein>
<gene>
    <name evidence="1" type="ORF">vBKpnSCarvaje_0099</name>
</gene>
<evidence type="ECO:0000313" key="2">
    <source>
        <dbReference type="Proteomes" id="UP000829649"/>
    </source>
</evidence>
<dbReference type="EMBL" id="OL604152">
    <property type="protein sequence ID" value="UJQ44063.1"/>
    <property type="molecule type" value="Genomic_DNA"/>
</dbReference>
<proteinExistence type="predicted"/>
<name>A0AAE8Z4M2_9CAUD</name>
<dbReference type="Proteomes" id="UP000829649">
    <property type="component" value="Segment"/>
</dbReference>
<accession>A0AAE8Z4M2</accession>
<evidence type="ECO:0000313" key="1">
    <source>
        <dbReference type="EMBL" id="UJQ44063.1"/>
    </source>
</evidence>
<sequence>MNLFDKFARHFGSADNAVNYLNMMGCNVNKGRFTEWMTGKRLPRAETLNLILSTVTGGELDLNPVVITTQPPAQPHVLNRSVSVDTLRAALPHRRFSDNYFQQLRMVDKEVEQVIYGYDVWERFRDQCGGMFKAVDVLRNAGLNRRVTESWVLNRIDSGWYPDVLNYMDGVIRDGLPQTEPDATPRVMSQKDVVIRYGFDVWKRFETLCGNFNNALYTLRRNTTGYNITENWLHNHIGREWPSDVLDVMVTLTERYEGTGTLFNAMTTQATVTPEIREYVRPFAMMMNPQCDFNAFPDDVIMQFYTDMQRG</sequence>
<organism evidence="1 2">
    <name type="scientific">Klebsiella phage vB_KpnS-Carvaje</name>
    <dbReference type="NCBI Taxonomy" id="2900314"/>
    <lineage>
        <taxon>Viruses</taxon>
        <taxon>Duplodnaviria</taxon>
        <taxon>Heunggongvirae</taxon>
        <taxon>Uroviricota</taxon>
        <taxon>Caudoviricetes</taxon>
        <taxon>Carvajevirus</taxon>
        <taxon>Carvajevirus carvaje</taxon>
    </lineage>
</organism>
<reference evidence="1" key="2">
    <citation type="journal article" date="2022" name="Curr. Genet.">
        <title>Suggestion for a new bacteriophage genus for the Klebsiella pneumoniae phage vB_KpnS-Carvaje.</title>
        <authorList>
            <person name="Sousa J.C."/>
            <person name="Sillankorva S."/>
            <person name="Faustino A."/>
            <person name="Carvalho C.M."/>
        </authorList>
    </citation>
    <scope>NUCLEOTIDE SEQUENCE</scope>
</reference>
<keyword evidence="2" id="KW-1185">Reference proteome</keyword>
<reference evidence="1" key="1">
    <citation type="submission" date="2021-11" db="EMBL/GenBank/DDBJ databases">
        <authorList>
            <person name="Sousa J."/>
            <person name="Sillankorva S."/>
            <person name="Faustino A."/>
            <person name="Carvalho C."/>
        </authorList>
    </citation>
    <scope>NUCLEOTIDE SEQUENCE</scope>
</reference>